<keyword evidence="9" id="KW-1185">Reference proteome</keyword>
<dbReference type="RefSeq" id="WP_078930357.1">
    <property type="nucleotide sequence ID" value="NZ_FUXC01000002.1"/>
</dbReference>
<dbReference type="InterPro" id="IPR003370">
    <property type="entry name" value="Chromate_transpt"/>
</dbReference>
<evidence type="ECO:0000313" key="8">
    <source>
        <dbReference type="EMBL" id="SJZ56100.1"/>
    </source>
</evidence>
<gene>
    <name evidence="8" type="ORF">SAMN02745152_00610</name>
</gene>
<evidence type="ECO:0000256" key="4">
    <source>
        <dbReference type="ARBA" id="ARBA00022692"/>
    </source>
</evidence>
<feature type="transmembrane region" description="Helical" evidence="7">
    <location>
        <begin position="12"/>
        <end position="32"/>
    </location>
</feature>
<dbReference type="InterPro" id="IPR052518">
    <property type="entry name" value="CHR_Transporter"/>
</dbReference>
<dbReference type="AlphaFoldDB" id="A0A1T4LMX8"/>
<evidence type="ECO:0000256" key="5">
    <source>
        <dbReference type="ARBA" id="ARBA00022989"/>
    </source>
</evidence>
<name>A0A1T4LMX8_9SPIR</name>
<comment type="similarity">
    <text evidence="2">Belongs to the chromate ion transporter (CHR) (TC 2.A.51) family.</text>
</comment>
<dbReference type="GeneID" id="303366878"/>
<evidence type="ECO:0000256" key="7">
    <source>
        <dbReference type="SAM" id="Phobius"/>
    </source>
</evidence>
<reference evidence="8 9" key="1">
    <citation type="submission" date="2017-02" db="EMBL/GenBank/DDBJ databases">
        <authorList>
            <person name="Peterson S.W."/>
        </authorList>
    </citation>
    <scope>NUCLEOTIDE SEQUENCE [LARGE SCALE GENOMIC DNA]</scope>
    <source>
        <strain evidence="8 9">ATCC BAA-909</strain>
    </source>
</reference>
<protein>
    <submittedName>
        <fullName evidence="8">Chromate transporter</fullName>
    </submittedName>
</protein>
<keyword evidence="6 7" id="KW-0472">Membrane</keyword>
<dbReference type="PANTHER" id="PTHR43663">
    <property type="entry name" value="CHROMATE TRANSPORT PROTEIN-RELATED"/>
    <property type="match status" value="1"/>
</dbReference>
<dbReference type="Proteomes" id="UP000190395">
    <property type="component" value="Unassembled WGS sequence"/>
</dbReference>
<dbReference type="Pfam" id="PF02417">
    <property type="entry name" value="Chromate_transp"/>
    <property type="match status" value="1"/>
</dbReference>
<dbReference type="GO" id="GO:0005886">
    <property type="term" value="C:plasma membrane"/>
    <property type="evidence" value="ECO:0007669"/>
    <property type="project" value="UniProtKB-SubCell"/>
</dbReference>
<dbReference type="STRING" id="225004.SAMN02745152_00610"/>
<evidence type="ECO:0000256" key="1">
    <source>
        <dbReference type="ARBA" id="ARBA00004651"/>
    </source>
</evidence>
<dbReference type="EMBL" id="FUXC01000002">
    <property type="protein sequence ID" value="SJZ56100.1"/>
    <property type="molecule type" value="Genomic_DNA"/>
</dbReference>
<evidence type="ECO:0000313" key="9">
    <source>
        <dbReference type="Proteomes" id="UP000190395"/>
    </source>
</evidence>
<evidence type="ECO:0000256" key="2">
    <source>
        <dbReference type="ARBA" id="ARBA00005262"/>
    </source>
</evidence>
<sequence length="206" mass="21832">MTEFIMTQIQNHTAAGLFCLVAVFFYIGLITIGGGQVGITIIQQIAVENLKLLSAEKFFNMVAISESTPGPIGINLATYVGTELYGIFGGIITTFGQVLPSLIVIMLIARYFGKFSEKKGVQAAFSTLRPAVSGVIAVAAAKILILALITVTSGFVASDISTWQNGIIISAVNAAFYVLCLIVLFTTKLHPVFIVLAGAIFGVVFC</sequence>
<keyword evidence="4 7" id="KW-0812">Transmembrane</keyword>
<dbReference type="PANTHER" id="PTHR43663:SF1">
    <property type="entry name" value="CHROMATE TRANSPORTER"/>
    <property type="match status" value="1"/>
</dbReference>
<accession>A0A1T4LMX8</accession>
<organism evidence="8 9">
    <name type="scientific">Treponema berlinense</name>
    <dbReference type="NCBI Taxonomy" id="225004"/>
    <lineage>
        <taxon>Bacteria</taxon>
        <taxon>Pseudomonadati</taxon>
        <taxon>Spirochaetota</taxon>
        <taxon>Spirochaetia</taxon>
        <taxon>Spirochaetales</taxon>
        <taxon>Treponemataceae</taxon>
        <taxon>Treponema</taxon>
    </lineage>
</organism>
<feature type="transmembrane region" description="Helical" evidence="7">
    <location>
        <begin position="189"/>
        <end position="205"/>
    </location>
</feature>
<keyword evidence="3" id="KW-1003">Cell membrane</keyword>
<dbReference type="OrthoDB" id="9788907at2"/>
<proteinExistence type="inferred from homology"/>
<comment type="subcellular location">
    <subcellularLocation>
        <location evidence="1">Cell membrane</location>
        <topology evidence="1">Multi-pass membrane protein</topology>
    </subcellularLocation>
</comment>
<evidence type="ECO:0000256" key="6">
    <source>
        <dbReference type="ARBA" id="ARBA00023136"/>
    </source>
</evidence>
<evidence type="ECO:0000256" key="3">
    <source>
        <dbReference type="ARBA" id="ARBA00022475"/>
    </source>
</evidence>
<feature type="transmembrane region" description="Helical" evidence="7">
    <location>
        <begin position="130"/>
        <end position="157"/>
    </location>
</feature>
<keyword evidence="5 7" id="KW-1133">Transmembrane helix</keyword>
<feature type="transmembrane region" description="Helical" evidence="7">
    <location>
        <begin position="84"/>
        <end position="109"/>
    </location>
</feature>
<dbReference type="GO" id="GO:0015109">
    <property type="term" value="F:chromate transmembrane transporter activity"/>
    <property type="evidence" value="ECO:0007669"/>
    <property type="project" value="InterPro"/>
</dbReference>
<feature type="transmembrane region" description="Helical" evidence="7">
    <location>
        <begin position="163"/>
        <end position="184"/>
    </location>
</feature>